<dbReference type="PROSITE" id="PS50887">
    <property type="entry name" value="GGDEF"/>
    <property type="match status" value="1"/>
</dbReference>
<evidence type="ECO:0000313" key="7">
    <source>
        <dbReference type="EMBL" id="KOO08982.1"/>
    </source>
</evidence>
<dbReference type="Pfam" id="PF00990">
    <property type="entry name" value="GGDEF"/>
    <property type="match status" value="1"/>
</dbReference>
<feature type="domain" description="GGDEF" evidence="6">
    <location>
        <begin position="326"/>
        <end position="456"/>
    </location>
</feature>
<feature type="domain" description="CHASE" evidence="5">
    <location>
        <begin position="109"/>
        <end position="246"/>
    </location>
</feature>
<dbReference type="STRING" id="171383.AKJ31_01035"/>
<dbReference type="OrthoDB" id="9812260at2"/>
<sequence length="456" mass="51680">MRDRLSRHWSVTLFILLLTVLAVTLVESLDASQKTFLRESIRARAKEELSIVRSELESAIVSDIYVANGLSALIAANPEFEFSGWDLMASSIMRKSRHIRVVGLAPNDVIKYIYPLEGNERAIGLDYHSTPDQRFSVRKAREVQEIFIAGPVDLVQGGKGLIARVPIFEDPPYNMRYWGVCSAVIELESLFQEASVEAFEHKYQLAMRGTDSSGEEGELFYGKQSTFDDAFAIEHVYFPYGSWVIAAAEKGDLLSYGDWYSVHAVRLIGYPMILALLLSFGQIFRLYSVANRRSLQDELTLLPNRRYFMYTLQNHFESAKRNNLKDCFAILSIDLDKFKSINDTHGHGAGDKVLIATSERIQGVLRSSDVVARIGGDEFLILLPRMASKHDVEYIKSKLEKAISHSPVIYDQHLIDLQVSIGCALYAPEYEDVEDMLREADTSMYLVKRRHARSIN</sequence>
<comment type="subcellular location">
    <subcellularLocation>
        <location evidence="1">Membrane</location>
    </subcellularLocation>
</comment>
<name>A0A0M0I4G4_9VIBR</name>
<dbReference type="InterPro" id="IPR000160">
    <property type="entry name" value="GGDEF_dom"/>
</dbReference>
<dbReference type="InterPro" id="IPR042240">
    <property type="entry name" value="CHASE_sf"/>
</dbReference>
<evidence type="ECO:0000256" key="2">
    <source>
        <dbReference type="ARBA" id="ARBA00022692"/>
    </source>
</evidence>
<dbReference type="InterPro" id="IPR029787">
    <property type="entry name" value="Nucleotide_cyclase"/>
</dbReference>
<dbReference type="GO" id="GO:0003824">
    <property type="term" value="F:catalytic activity"/>
    <property type="evidence" value="ECO:0007669"/>
    <property type="project" value="UniProtKB-ARBA"/>
</dbReference>
<keyword evidence="8" id="KW-1185">Reference proteome</keyword>
<dbReference type="InterPro" id="IPR006189">
    <property type="entry name" value="CHASE_dom"/>
</dbReference>
<evidence type="ECO:0000256" key="4">
    <source>
        <dbReference type="ARBA" id="ARBA00023136"/>
    </source>
</evidence>
<gene>
    <name evidence="7" type="ORF">AKJ31_01035</name>
</gene>
<dbReference type="GO" id="GO:0016020">
    <property type="term" value="C:membrane"/>
    <property type="evidence" value="ECO:0007669"/>
    <property type="project" value="UniProtKB-SubCell"/>
</dbReference>
<protein>
    <submittedName>
        <fullName evidence="7">Diguanylate cyclase</fullName>
    </submittedName>
</protein>
<accession>A0A0M0I4G4</accession>
<dbReference type="GO" id="GO:0007165">
    <property type="term" value="P:signal transduction"/>
    <property type="evidence" value="ECO:0007669"/>
    <property type="project" value="UniProtKB-ARBA"/>
</dbReference>
<dbReference type="PATRIC" id="fig|171383.3.peg.212"/>
<dbReference type="EMBL" id="LHPI01000001">
    <property type="protein sequence ID" value="KOO08982.1"/>
    <property type="molecule type" value="Genomic_DNA"/>
</dbReference>
<evidence type="ECO:0000256" key="3">
    <source>
        <dbReference type="ARBA" id="ARBA00022989"/>
    </source>
</evidence>
<keyword evidence="3" id="KW-1133">Transmembrane helix</keyword>
<keyword evidence="4" id="KW-0472">Membrane</keyword>
<dbReference type="Gene3D" id="3.30.70.270">
    <property type="match status" value="1"/>
</dbReference>
<dbReference type="CDD" id="cd01949">
    <property type="entry name" value="GGDEF"/>
    <property type="match status" value="1"/>
</dbReference>
<proteinExistence type="predicted"/>
<evidence type="ECO:0000256" key="1">
    <source>
        <dbReference type="ARBA" id="ARBA00004370"/>
    </source>
</evidence>
<dbReference type="RefSeq" id="WP_053407234.1">
    <property type="nucleotide sequence ID" value="NZ_DAIPHI010000006.1"/>
</dbReference>
<dbReference type="InterPro" id="IPR043128">
    <property type="entry name" value="Rev_trsase/Diguanyl_cyclase"/>
</dbReference>
<dbReference type="PROSITE" id="PS50839">
    <property type="entry name" value="CHASE"/>
    <property type="match status" value="1"/>
</dbReference>
<dbReference type="Pfam" id="PF03924">
    <property type="entry name" value="CHASE"/>
    <property type="match status" value="1"/>
</dbReference>
<evidence type="ECO:0000313" key="8">
    <source>
        <dbReference type="Proteomes" id="UP000037530"/>
    </source>
</evidence>
<keyword evidence="2" id="KW-0812">Transmembrane</keyword>
<dbReference type="NCBIfam" id="TIGR00254">
    <property type="entry name" value="GGDEF"/>
    <property type="match status" value="1"/>
</dbReference>
<reference evidence="8" key="1">
    <citation type="submission" date="2015-08" db="EMBL/GenBank/DDBJ databases">
        <title>Vibrio galatheae sp. nov., a novel member of the Vibrionaceae family isolated from the Solomon Islands.</title>
        <authorList>
            <person name="Giubergia S."/>
            <person name="Machado H."/>
            <person name="Mateiu R.V."/>
            <person name="Gram L."/>
        </authorList>
    </citation>
    <scope>NUCLEOTIDE SEQUENCE [LARGE SCALE GENOMIC DNA]</scope>
    <source>
        <strain evidence="8">DSM 19134</strain>
    </source>
</reference>
<evidence type="ECO:0000259" key="5">
    <source>
        <dbReference type="PROSITE" id="PS50839"/>
    </source>
</evidence>
<dbReference type="InterPro" id="IPR052163">
    <property type="entry name" value="DGC-Regulatory_Protein"/>
</dbReference>
<dbReference type="AlphaFoldDB" id="A0A0M0I4G4"/>
<organism evidence="7 8">
    <name type="scientific">Vibrio hepatarius</name>
    <dbReference type="NCBI Taxonomy" id="171383"/>
    <lineage>
        <taxon>Bacteria</taxon>
        <taxon>Pseudomonadati</taxon>
        <taxon>Pseudomonadota</taxon>
        <taxon>Gammaproteobacteria</taxon>
        <taxon>Vibrionales</taxon>
        <taxon>Vibrionaceae</taxon>
        <taxon>Vibrio</taxon>
        <taxon>Vibrio oreintalis group</taxon>
    </lineage>
</organism>
<dbReference type="SMART" id="SM01079">
    <property type="entry name" value="CHASE"/>
    <property type="match status" value="1"/>
</dbReference>
<evidence type="ECO:0000259" key="6">
    <source>
        <dbReference type="PROSITE" id="PS50887"/>
    </source>
</evidence>
<dbReference type="PANTHER" id="PTHR46663">
    <property type="entry name" value="DIGUANYLATE CYCLASE DGCT-RELATED"/>
    <property type="match status" value="1"/>
</dbReference>
<dbReference type="SMART" id="SM00267">
    <property type="entry name" value="GGDEF"/>
    <property type="match status" value="1"/>
</dbReference>
<dbReference type="Gene3D" id="3.30.450.350">
    <property type="entry name" value="CHASE domain"/>
    <property type="match status" value="1"/>
</dbReference>
<comment type="caution">
    <text evidence="7">The sequence shown here is derived from an EMBL/GenBank/DDBJ whole genome shotgun (WGS) entry which is preliminary data.</text>
</comment>
<dbReference type="Proteomes" id="UP000037530">
    <property type="component" value="Unassembled WGS sequence"/>
</dbReference>
<dbReference type="SUPFAM" id="SSF55073">
    <property type="entry name" value="Nucleotide cyclase"/>
    <property type="match status" value="1"/>
</dbReference>
<dbReference type="PANTHER" id="PTHR46663:SF2">
    <property type="entry name" value="GGDEF DOMAIN-CONTAINING PROTEIN"/>
    <property type="match status" value="1"/>
</dbReference>